<feature type="region of interest" description="Disordered" evidence="2">
    <location>
        <begin position="1018"/>
        <end position="1074"/>
    </location>
</feature>
<feature type="compositionally biased region" description="Polar residues" evidence="2">
    <location>
        <begin position="951"/>
        <end position="962"/>
    </location>
</feature>
<feature type="region of interest" description="Disordered" evidence="2">
    <location>
        <begin position="269"/>
        <end position="300"/>
    </location>
</feature>
<dbReference type="EMBL" id="OV651814">
    <property type="protein sequence ID" value="CAH1105604.1"/>
    <property type="molecule type" value="Genomic_DNA"/>
</dbReference>
<name>A0A9P0G821_9CUCU</name>
<feature type="region of interest" description="Disordered" evidence="2">
    <location>
        <begin position="343"/>
        <end position="366"/>
    </location>
</feature>
<keyword evidence="3" id="KW-0732">Signal</keyword>
<feature type="compositionally biased region" description="Low complexity" evidence="2">
    <location>
        <begin position="1027"/>
        <end position="1041"/>
    </location>
</feature>
<feature type="region of interest" description="Disordered" evidence="2">
    <location>
        <begin position="132"/>
        <end position="161"/>
    </location>
</feature>
<dbReference type="Proteomes" id="UP001153636">
    <property type="component" value="Chromosome 2"/>
</dbReference>
<organism evidence="4 5">
    <name type="scientific">Psylliodes chrysocephalus</name>
    <dbReference type="NCBI Taxonomy" id="3402493"/>
    <lineage>
        <taxon>Eukaryota</taxon>
        <taxon>Metazoa</taxon>
        <taxon>Ecdysozoa</taxon>
        <taxon>Arthropoda</taxon>
        <taxon>Hexapoda</taxon>
        <taxon>Insecta</taxon>
        <taxon>Pterygota</taxon>
        <taxon>Neoptera</taxon>
        <taxon>Endopterygota</taxon>
        <taxon>Coleoptera</taxon>
        <taxon>Polyphaga</taxon>
        <taxon>Cucujiformia</taxon>
        <taxon>Chrysomeloidea</taxon>
        <taxon>Chrysomelidae</taxon>
        <taxon>Galerucinae</taxon>
        <taxon>Alticini</taxon>
        <taxon>Psylliodes</taxon>
    </lineage>
</organism>
<feature type="compositionally biased region" description="Basic and acidic residues" evidence="2">
    <location>
        <begin position="139"/>
        <end position="155"/>
    </location>
</feature>
<keyword evidence="1" id="KW-0175">Coiled coil</keyword>
<reference evidence="4" key="1">
    <citation type="submission" date="2022-01" db="EMBL/GenBank/DDBJ databases">
        <authorList>
            <person name="King R."/>
        </authorList>
    </citation>
    <scope>NUCLEOTIDE SEQUENCE</scope>
</reference>
<feature type="region of interest" description="Disordered" evidence="2">
    <location>
        <begin position="931"/>
        <end position="962"/>
    </location>
</feature>
<protein>
    <submittedName>
        <fullName evidence="4">Uncharacterized protein</fullName>
    </submittedName>
</protein>
<feature type="compositionally biased region" description="Polar residues" evidence="2">
    <location>
        <begin position="343"/>
        <end position="361"/>
    </location>
</feature>
<accession>A0A9P0G821</accession>
<feature type="region of interest" description="Disordered" evidence="2">
    <location>
        <begin position="982"/>
        <end position="1004"/>
    </location>
</feature>
<evidence type="ECO:0000256" key="2">
    <source>
        <dbReference type="SAM" id="MobiDB-lite"/>
    </source>
</evidence>
<feature type="chain" id="PRO_5040249173" evidence="3">
    <location>
        <begin position="24"/>
        <end position="1390"/>
    </location>
</feature>
<evidence type="ECO:0000313" key="4">
    <source>
        <dbReference type="EMBL" id="CAH1105604.1"/>
    </source>
</evidence>
<sequence>MEIQKQVILLLVIIVVEFHCEEAVIGNEGLELPKENEEFQEIIEKELNSPLLSEVNDSELPENPFAVKEKRCPKYRLGSPLLGSSLNSNNDDNKNHKLYKTFCKTCLMRNNCASISECPLCKKWCSSTSKLCSETDADGDTKGKLSEDEQPKDEMVSLANRGSFNNDEEKIKDSTHIIILNRGDLLEIVLSLLGIHDTTNVQNMTISIKTKEGKPIVLNNEENSLRDEKLAEKLKDICAFSKKFPIDEEKNSNHEKLHELVEELLNKLRSYSPDDGSPTASANDDSPAVGSPNDNPGVASRLKDAESIEKLLHQSLMNPDIIEDTPDMAQMGDQRIRTNSGLLQSPAEEQQINSQSGNPASRKNYEPLNSKDFIDIKDQNLGTSFSGNKIFDNNDFEEEEEEAEEIQKPLVGAASAAKPFSAKINTNFNLKPQEVMDRLQSQHSQNSELNKIFDHNDFEEGAEEIQKPLMGAASAAKPLLAKIANTNFDLKPQEVMNRLQAQHNQNSELFNKQSDAFNKITDHNHVGDSKIEEAQEATSAAKQFSQFNKNNEDKLGEPIIHSLHHHPLHHIPIKHIPHHHNIHHNIHHNSPHHHIPHHHIPHNLFDHHRSSEPDDQFATDDSQLFKNRENELNSRFNPQQYGESLYSPINSRFSSQQYDSPVGQTFNEFNNRLVPHQYNNIDQLNSRFNPEQMNGVVGQSNDRNNQFNSGFASQQYNNPVGQTFYNRESESNHLLPFQQFENPHGQPMNRNSKSNSRFVPQMFDRNANVPSEVGSSHSNEDAIKLSSSDDNSLFFHDKDKHNKIETPTSRSQFLVGSKDPQHYESLNSDINIDNKHLDNHQKTNEDKTNVVVSMPNVDSGKNNLGISSDTFNSIENDSQSKQNPFSARASELMKKLKDRQDQTMQRLENQKQQLEKAKENILGMVKPVDGVKTFDKDTNTSPSKTSDDSKLQSTLENIPNESKNIAATADTFLRSQSALDKVKDLSNSQNQQNTNDLPHLLSRNNEEIVGSQPLENSFERMAPDNVPNSRSFSNSRPASSRQTLPEEDPLEALDLDRDSVVGMPTPDVDTRGKFEDSNSLGKIIPAQKDADISFKNLSDIYFIGNGIKLPLQMVRKSDGAVHFSIDVDKLCSCNNTSCPKNHTAKELEQTVEAILEKEAELKNELEDFGDVPLGMAAPNINFDNDHKEKERNQREIIRKNNFINIKNRIANKFLNSIEDERDDFRIKRSIDENVVESDEQVFETENISPSITRVIRKGFKDIKKAISSIPKNTQLVTTRLLMPDDRSNIMQPTHNIFESKTLEDNNENVIPISKLYKFKGLEDQLAKKIENIEKTVDNYSKIDDQIFENESAVLNKFNENPIIKKEVGLASDVLGFFKKLAVDSAKHKNL</sequence>
<feature type="compositionally biased region" description="Polar residues" evidence="2">
    <location>
        <begin position="985"/>
        <end position="996"/>
    </location>
</feature>
<evidence type="ECO:0000256" key="3">
    <source>
        <dbReference type="SAM" id="SignalP"/>
    </source>
</evidence>
<keyword evidence="5" id="KW-1185">Reference proteome</keyword>
<evidence type="ECO:0000256" key="1">
    <source>
        <dbReference type="SAM" id="Coils"/>
    </source>
</evidence>
<dbReference type="OrthoDB" id="6776866at2759"/>
<feature type="coiled-coil region" evidence="1">
    <location>
        <begin position="890"/>
        <end position="924"/>
    </location>
</feature>
<gene>
    <name evidence="4" type="ORF">PSYICH_LOCUS6352</name>
</gene>
<proteinExistence type="predicted"/>
<evidence type="ECO:0000313" key="5">
    <source>
        <dbReference type="Proteomes" id="UP001153636"/>
    </source>
</evidence>
<feature type="signal peptide" evidence="3">
    <location>
        <begin position="1"/>
        <end position="23"/>
    </location>
</feature>